<evidence type="ECO:0000313" key="6">
    <source>
        <dbReference type="Proteomes" id="UP000287470"/>
    </source>
</evidence>
<feature type="domain" description="CdaR GGDEF-like" evidence="4">
    <location>
        <begin position="114"/>
        <end position="226"/>
    </location>
</feature>
<feature type="region of interest" description="Disordered" evidence="2">
    <location>
        <begin position="1"/>
        <end position="79"/>
    </location>
</feature>
<dbReference type="PANTHER" id="PTHR33744">
    <property type="entry name" value="CARBOHYDRATE DIACID REGULATOR"/>
    <property type="match status" value="1"/>
</dbReference>
<name>A0A430FR02_9BIFI</name>
<feature type="compositionally biased region" description="Low complexity" evidence="2">
    <location>
        <begin position="45"/>
        <end position="79"/>
    </location>
</feature>
<dbReference type="InterPro" id="IPR042070">
    <property type="entry name" value="PucR_C-HTH_sf"/>
</dbReference>
<dbReference type="PANTHER" id="PTHR33744:SF7">
    <property type="entry name" value="PUCR FAMILY TRANSCRIPTIONAL REGULATOR"/>
    <property type="match status" value="1"/>
</dbReference>
<accession>A0A430FR02</accession>
<dbReference type="Proteomes" id="UP000287470">
    <property type="component" value="Unassembled WGS sequence"/>
</dbReference>
<keyword evidence="6" id="KW-1185">Reference proteome</keyword>
<dbReference type="Gene3D" id="1.20.5.5100">
    <property type="match status" value="1"/>
</dbReference>
<comment type="similarity">
    <text evidence="1">Belongs to the CdaR family.</text>
</comment>
<feature type="domain" description="PucR C-terminal helix-turn-helix" evidence="3">
    <location>
        <begin position="286"/>
        <end position="342"/>
    </location>
</feature>
<evidence type="ECO:0000313" key="5">
    <source>
        <dbReference type="EMBL" id="RSX55250.1"/>
    </source>
</evidence>
<evidence type="ECO:0000256" key="2">
    <source>
        <dbReference type="SAM" id="MobiDB-lite"/>
    </source>
</evidence>
<dbReference type="Gene3D" id="1.10.10.2840">
    <property type="entry name" value="PucR C-terminal helix-turn-helix domain"/>
    <property type="match status" value="1"/>
</dbReference>
<sequence>MRLTGRRHDRNGRGKDADTQAESVTAVTASDTSAGATIPTTHGVAMSAADPASADAAGPTVPATTAVEPGVIPHSPATAPTIAPPAVPDFLDLIAADPARLESVAFECLINRLADARVASVMHVLGWPDDAPCFAVAGRPPRSVAAAATLERLRGAARDLGGTLAIAGIHDGVAAIVVAMQAAATGEVACTTMAAAFADDSPIALGPVRHGVGGAVATLHAALHTMTAAPALAVGVPAAVTSSPTVIRADDALPERALLGDADARRELVDVVYASLTESGPDDPTLGTVSTFLFSGGSLEITAKTLGVHPNTVRYRLKRAADTTGWDATDPREAYVLRTAIALGRMTVA</sequence>
<gene>
    <name evidence="5" type="ORF">D2E24_1385</name>
</gene>
<protein>
    <submittedName>
        <fullName evidence="5">Polyketide synthase regulator</fullName>
    </submittedName>
</protein>
<reference evidence="5 6" key="1">
    <citation type="submission" date="2018-09" db="EMBL/GenBank/DDBJ databases">
        <title>Characterization of the phylogenetic diversity of five novel species belonging to the genus Bifidobacterium.</title>
        <authorList>
            <person name="Lugli G.A."/>
            <person name="Duranti S."/>
            <person name="Milani C."/>
        </authorList>
    </citation>
    <scope>NUCLEOTIDE SEQUENCE [LARGE SCALE GENOMIC DNA]</scope>
    <source>
        <strain evidence="5 6">2033B</strain>
    </source>
</reference>
<dbReference type="AlphaFoldDB" id="A0A430FR02"/>
<organism evidence="5 6">
    <name type="scientific">Bifidobacterium samirii</name>
    <dbReference type="NCBI Taxonomy" id="2306974"/>
    <lineage>
        <taxon>Bacteria</taxon>
        <taxon>Bacillati</taxon>
        <taxon>Actinomycetota</taxon>
        <taxon>Actinomycetes</taxon>
        <taxon>Bifidobacteriales</taxon>
        <taxon>Bifidobacteriaceae</taxon>
        <taxon>Bifidobacterium</taxon>
    </lineage>
</organism>
<dbReference type="InterPro" id="IPR025736">
    <property type="entry name" value="PucR_C-HTH_dom"/>
</dbReference>
<dbReference type="Pfam" id="PF13556">
    <property type="entry name" value="HTH_30"/>
    <property type="match status" value="1"/>
</dbReference>
<dbReference type="Pfam" id="PF17853">
    <property type="entry name" value="GGDEF_2"/>
    <property type="match status" value="1"/>
</dbReference>
<evidence type="ECO:0000259" key="4">
    <source>
        <dbReference type="Pfam" id="PF17853"/>
    </source>
</evidence>
<proteinExistence type="inferred from homology"/>
<evidence type="ECO:0000259" key="3">
    <source>
        <dbReference type="Pfam" id="PF13556"/>
    </source>
</evidence>
<dbReference type="InterPro" id="IPR051448">
    <property type="entry name" value="CdaR-like_regulators"/>
</dbReference>
<dbReference type="InterPro" id="IPR041522">
    <property type="entry name" value="CdaR_GGDEF"/>
</dbReference>
<dbReference type="Gene3D" id="3.30.70.2730">
    <property type="match status" value="1"/>
</dbReference>
<evidence type="ECO:0000256" key="1">
    <source>
        <dbReference type="ARBA" id="ARBA00006754"/>
    </source>
</evidence>
<feature type="compositionally biased region" description="Basic residues" evidence="2">
    <location>
        <begin position="1"/>
        <end position="10"/>
    </location>
</feature>
<feature type="compositionally biased region" description="Polar residues" evidence="2">
    <location>
        <begin position="20"/>
        <end position="40"/>
    </location>
</feature>
<comment type="caution">
    <text evidence="5">The sequence shown here is derived from an EMBL/GenBank/DDBJ whole genome shotgun (WGS) entry which is preliminary data.</text>
</comment>
<dbReference type="EMBL" id="QXGK01000014">
    <property type="protein sequence ID" value="RSX55250.1"/>
    <property type="molecule type" value="Genomic_DNA"/>
</dbReference>